<keyword evidence="2 15" id="KW-0812">Transmembrane</keyword>
<dbReference type="SMART" id="SM00409">
    <property type="entry name" value="IG"/>
    <property type="match status" value="2"/>
</dbReference>
<evidence type="ECO:0000256" key="4">
    <source>
        <dbReference type="ARBA" id="ARBA00022989"/>
    </source>
</evidence>
<dbReference type="PANTHER" id="PTHR44969:SF1">
    <property type="entry name" value="CELL SURFACE A33 ANTIGEN"/>
    <property type="match status" value="1"/>
</dbReference>
<dbReference type="FunCoup" id="A0A1S3FKX3">
    <property type="interactions" value="646"/>
</dbReference>
<comment type="subcellular location">
    <subcellularLocation>
        <location evidence="1">Membrane</location>
        <topology evidence="1">Single-pass type I membrane protein</topology>
    </subcellularLocation>
</comment>
<accession>A0A1S3FKX3</accession>
<feature type="domain" description="Ig-like" evidence="17">
    <location>
        <begin position="210"/>
        <end position="293"/>
    </location>
</feature>
<evidence type="ECO:0000256" key="16">
    <source>
        <dbReference type="SAM" id="SignalP"/>
    </source>
</evidence>
<dbReference type="InParanoid" id="A0A1S3FKX3"/>
<evidence type="ECO:0000256" key="2">
    <source>
        <dbReference type="ARBA" id="ARBA00022692"/>
    </source>
</evidence>
<evidence type="ECO:0000313" key="18">
    <source>
        <dbReference type="Proteomes" id="UP000081671"/>
    </source>
</evidence>
<dbReference type="FunFam" id="2.60.40.10:FF:000095">
    <property type="entry name" value="immunoglobulin superfamily member 11 isoform X1"/>
    <property type="match status" value="1"/>
</dbReference>
<dbReference type="PANTHER" id="PTHR44969">
    <property type="entry name" value="CELL SURFACE A33 ANTIGEN"/>
    <property type="match status" value="1"/>
</dbReference>
<gene>
    <name evidence="19" type="primary">Gpa33</name>
</gene>
<keyword evidence="7" id="KW-1015">Disulfide bond</keyword>
<comment type="function">
    <text evidence="11">May play a role in cell-cell recognition and signaling.</text>
</comment>
<dbReference type="AlphaFoldDB" id="A0A1S3FKX3"/>
<feature type="chain" id="PRO_5010317239" description="Cell surface A33 antigen" evidence="16">
    <location>
        <begin position="22"/>
        <end position="387"/>
    </location>
</feature>
<keyword evidence="3 16" id="KW-0732">Signal</keyword>
<evidence type="ECO:0000313" key="19">
    <source>
        <dbReference type="RefSeq" id="XP_012877201.1"/>
    </source>
</evidence>
<dbReference type="KEGG" id="dord:105989618"/>
<dbReference type="GeneID" id="105989618"/>
<evidence type="ECO:0000259" key="17">
    <source>
        <dbReference type="PROSITE" id="PS50835"/>
    </source>
</evidence>
<feature type="region of interest" description="Disordered" evidence="14">
    <location>
        <begin position="338"/>
        <end position="387"/>
    </location>
</feature>
<feature type="transmembrane region" description="Helical" evidence="15">
    <location>
        <begin position="301"/>
        <end position="327"/>
    </location>
</feature>
<evidence type="ECO:0000256" key="6">
    <source>
        <dbReference type="ARBA" id="ARBA00023139"/>
    </source>
</evidence>
<dbReference type="SUPFAM" id="SSF48726">
    <property type="entry name" value="Immunoglobulin"/>
    <property type="match status" value="2"/>
</dbReference>
<dbReference type="Pfam" id="PF13927">
    <property type="entry name" value="Ig_3"/>
    <property type="match status" value="1"/>
</dbReference>
<keyword evidence="5 15" id="KW-0472">Membrane</keyword>
<dbReference type="InterPro" id="IPR013783">
    <property type="entry name" value="Ig-like_fold"/>
</dbReference>
<evidence type="ECO:0000256" key="1">
    <source>
        <dbReference type="ARBA" id="ARBA00004479"/>
    </source>
</evidence>
<organism evidence="18 19">
    <name type="scientific">Dipodomys ordii</name>
    <name type="common">Ord's kangaroo rat</name>
    <dbReference type="NCBI Taxonomy" id="10020"/>
    <lineage>
        <taxon>Eukaryota</taxon>
        <taxon>Metazoa</taxon>
        <taxon>Chordata</taxon>
        <taxon>Craniata</taxon>
        <taxon>Vertebrata</taxon>
        <taxon>Euteleostomi</taxon>
        <taxon>Mammalia</taxon>
        <taxon>Eutheria</taxon>
        <taxon>Euarchontoglires</taxon>
        <taxon>Glires</taxon>
        <taxon>Rodentia</taxon>
        <taxon>Castorimorpha</taxon>
        <taxon>Heteromyidae</taxon>
        <taxon>Dipodomyinae</taxon>
        <taxon>Dipodomys</taxon>
    </lineage>
</organism>
<dbReference type="InterPro" id="IPR007110">
    <property type="entry name" value="Ig-like_dom"/>
</dbReference>
<sequence length="387" mass="43174">MFEMRQPVLWTLCAACTKVWALQFQEVFVATRLHERFNVMEALEPPWFSCRQLPHLLAPLYDPQCALALNDGELMTLEDAIWVTVYAITVETPQGALRAARGKSVTLPCTYSTSVLNREGLIQWDKLLRSHSERVVIWKFSTKSYVYGSRYENRVNISANAEQSDASITIAQLTMDDNGTYECSVSLMSDLDGISRARVSLLVLVPPSPPDCNIKGETVIGNDIELTCQSAEGSPAPQYSWKSYDTQNQERPLVPPVSGQTLLLKNLTTAMSGYYTCTSSNEVGMESCEITVAVRPPSMNVALYAGIAGGVVAALIIIGIIIYCCCFREKDGKTEAKDAKRNQIAYQQPSEQLREISRKREEEDDYRHEEQRNSGHESPDPSMTEAC</sequence>
<dbReference type="STRING" id="10020.ENSDORP00000023031"/>
<dbReference type="Proteomes" id="UP000081671">
    <property type="component" value="Unplaced"/>
</dbReference>
<protein>
    <recommendedName>
        <fullName evidence="12">Cell surface A33 antigen</fullName>
    </recommendedName>
    <alternativeName>
        <fullName evidence="13">Glycoprotein A33</fullName>
    </alternativeName>
</protein>
<evidence type="ECO:0000256" key="14">
    <source>
        <dbReference type="SAM" id="MobiDB-lite"/>
    </source>
</evidence>
<keyword evidence="4 15" id="KW-1133">Transmembrane helix</keyword>
<evidence type="ECO:0000256" key="9">
    <source>
        <dbReference type="ARBA" id="ARBA00023288"/>
    </source>
</evidence>
<dbReference type="OrthoDB" id="8825892at2759"/>
<dbReference type="InterPro" id="IPR013106">
    <property type="entry name" value="Ig_V-set"/>
</dbReference>
<keyword evidence="9" id="KW-0449">Lipoprotein</keyword>
<evidence type="ECO:0000256" key="8">
    <source>
        <dbReference type="ARBA" id="ARBA00023180"/>
    </source>
</evidence>
<dbReference type="InterPro" id="IPR036179">
    <property type="entry name" value="Ig-like_dom_sf"/>
</dbReference>
<evidence type="ECO:0000256" key="10">
    <source>
        <dbReference type="ARBA" id="ARBA00023319"/>
    </source>
</evidence>
<evidence type="ECO:0000256" key="3">
    <source>
        <dbReference type="ARBA" id="ARBA00022729"/>
    </source>
</evidence>
<name>A0A1S3FKX3_DIPOR</name>
<dbReference type="SMART" id="SM00408">
    <property type="entry name" value="IGc2"/>
    <property type="match status" value="2"/>
</dbReference>
<feature type="domain" description="Ig-like" evidence="17">
    <location>
        <begin position="87"/>
        <end position="200"/>
    </location>
</feature>
<keyword evidence="6" id="KW-0564">Palmitate</keyword>
<evidence type="ECO:0000256" key="5">
    <source>
        <dbReference type="ARBA" id="ARBA00023136"/>
    </source>
</evidence>
<dbReference type="PROSITE" id="PS50835">
    <property type="entry name" value="IG_LIKE"/>
    <property type="match status" value="2"/>
</dbReference>
<keyword evidence="18" id="KW-1185">Reference proteome</keyword>
<reference evidence="19" key="1">
    <citation type="submission" date="2025-08" db="UniProtKB">
        <authorList>
            <consortium name="RefSeq"/>
        </authorList>
    </citation>
    <scope>IDENTIFICATION</scope>
    <source>
        <tissue evidence="19">Kidney</tissue>
    </source>
</reference>
<dbReference type="CTD" id="10223"/>
<evidence type="ECO:0000256" key="15">
    <source>
        <dbReference type="SAM" id="Phobius"/>
    </source>
</evidence>
<dbReference type="FunFam" id="2.60.40.10:FF:001969">
    <property type="entry name" value="Cell surface A33 antigen"/>
    <property type="match status" value="1"/>
</dbReference>
<evidence type="ECO:0000256" key="11">
    <source>
        <dbReference type="ARBA" id="ARBA00055446"/>
    </source>
</evidence>
<evidence type="ECO:0000256" key="7">
    <source>
        <dbReference type="ARBA" id="ARBA00023157"/>
    </source>
</evidence>
<dbReference type="InterPro" id="IPR003599">
    <property type="entry name" value="Ig_sub"/>
</dbReference>
<keyword evidence="8" id="KW-0325">Glycoprotein</keyword>
<dbReference type="RefSeq" id="XP_012877201.1">
    <property type="nucleotide sequence ID" value="XM_013021747.1"/>
</dbReference>
<dbReference type="Pfam" id="PF07686">
    <property type="entry name" value="V-set"/>
    <property type="match status" value="1"/>
</dbReference>
<feature type="compositionally biased region" description="Basic and acidic residues" evidence="14">
    <location>
        <begin position="352"/>
        <end position="379"/>
    </location>
</feature>
<dbReference type="Gene3D" id="2.60.40.10">
    <property type="entry name" value="Immunoglobulins"/>
    <property type="match status" value="2"/>
</dbReference>
<proteinExistence type="predicted"/>
<dbReference type="SMART" id="SM00406">
    <property type="entry name" value="IGv"/>
    <property type="match status" value="1"/>
</dbReference>
<keyword evidence="10" id="KW-0393">Immunoglobulin domain</keyword>
<evidence type="ECO:0000256" key="12">
    <source>
        <dbReference type="ARBA" id="ARBA00071987"/>
    </source>
</evidence>
<feature type="signal peptide" evidence="16">
    <location>
        <begin position="1"/>
        <end position="21"/>
    </location>
</feature>
<dbReference type="InterPro" id="IPR042474">
    <property type="entry name" value="A33"/>
</dbReference>
<evidence type="ECO:0000256" key="13">
    <source>
        <dbReference type="ARBA" id="ARBA00083830"/>
    </source>
</evidence>
<dbReference type="InterPro" id="IPR003598">
    <property type="entry name" value="Ig_sub2"/>
</dbReference>
<dbReference type="GO" id="GO:0005886">
    <property type="term" value="C:plasma membrane"/>
    <property type="evidence" value="ECO:0007669"/>
    <property type="project" value="InterPro"/>
</dbReference>